<protein>
    <submittedName>
        <fullName evidence="1">Uncharacterized protein</fullName>
    </submittedName>
</protein>
<dbReference type="EMBL" id="VSSQ01024591">
    <property type="protein sequence ID" value="MPM72191.1"/>
    <property type="molecule type" value="Genomic_DNA"/>
</dbReference>
<evidence type="ECO:0000313" key="1">
    <source>
        <dbReference type="EMBL" id="MPM72191.1"/>
    </source>
</evidence>
<proteinExistence type="predicted"/>
<gene>
    <name evidence="1" type="ORF">SDC9_119164</name>
</gene>
<accession>A0A645C5D7</accession>
<reference evidence="1" key="1">
    <citation type="submission" date="2019-08" db="EMBL/GenBank/DDBJ databases">
        <authorList>
            <person name="Kucharzyk K."/>
            <person name="Murdoch R.W."/>
            <person name="Higgins S."/>
            <person name="Loffler F."/>
        </authorList>
    </citation>
    <scope>NUCLEOTIDE SEQUENCE</scope>
</reference>
<name>A0A645C5D7_9ZZZZ</name>
<organism evidence="1">
    <name type="scientific">bioreactor metagenome</name>
    <dbReference type="NCBI Taxonomy" id="1076179"/>
    <lineage>
        <taxon>unclassified sequences</taxon>
        <taxon>metagenomes</taxon>
        <taxon>ecological metagenomes</taxon>
    </lineage>
</organism>
<sequence>MKIFAAILALFILSLSANVFGEIEYYCEKYEVAVNMDNNSQNSDDDCCTGGCSPFNTCNTCSGFTISPASHVAKPALNIKHSTPIFHTQQFISAFYGSIWQPPKIG</sequence>
<comment type="caution">
    <text evidence="1">The sequence shown here is derived from an EMBL/GenBank/DDBJ whole genome shotgun (WGS) entry which is preliminary data.</text>
</comment>
<dbReference type="AlphaFoldDB" id="A0A645C5D7"/>